<keyword evidence="9 11" id="KW-0456">Lyase</keyword>
<dbReference type="GO" id="GO:0006094">
    <property type="term" value="P:gluconeogenesis"/>
    <property type="evidence" value="ECO:0007669"/>
    <property type="project" value="UniProtKB-KW"/>
</dbReference>
<dbReference type="EMBL" id="QSHM01000001">
    <property type="protein sequence ID" value="RHC15425.1"/>
    <property type="molecule type" value="Genomic_DNA"/>
</dbReference>
<dbReference type="OrthoDB" id="9805537at2"/>
<dbReference type="GO" id="GO:0046872">
    <property type="term" value="F:metal ion binding"/>
    <property type="evidence" value="ECO:0007669"/>
    <property type="project" value="UniProtKB-KW"/>
</dbReference>
<protein>
    <recommendedName>
        <fullName evidence="11">L-serine dehydratase</fullName>
        <ecNumber evidence="11">4.3.1.17</ecNumber>
    </recommendedName>
</protein>
<evidence type="ECO:0000259" key="12">
    <source>
        <dbReference type="Pfam" id="PF03313"/>
    </source>
</evidence>
<accession>A0A414DHW4</accession>
<dbReference type="PANTHER" id="PTHR30182">
    <property type="entry name" value="L-SERINE DEHYDRATASE"/>
    <property type="match status" value="1"/>
</dbReference>
<evidence type="ECO:0000256" key="11">
    <source>
        <dbReference type="RuleBase" id="RU366059"/>
    </source>
</evidence>
<dbReference type="GO" id="GO:0051539">
    <property type="term" value="F:4 iron, 4 sulfur cluster binding"/>
    <property type="evidence" value="ECO:0007669"/>
    <property type="project" value="UniProtKB-UniRule"/>
</dbReference>
<dbReference type="EC" id="4.3.1.17" evidence="11"/>
<dbReference type="PANTHER" id="PTHR30182:SF1">
    <property type="entry name" value="L-SERINE DEHYDRATASE 1"/>
    <property type="match status" value="1"/>
</dbReference>
<keyword evidence="5 11" id="KW-0004">4Fe-4S</keyword>
<comment type="cofactor">
    <cofactor evidence="1 11">
        <name>[4Fe-4S] cluster</name>
        <dbReference type="ChEBI" id="CHEBI:49883"/>
    </cofactor>
</comment>
<evidence type="ECO:0000256" key="6">
    <source>
        <dbReference type="ARBA" id="ARBA00022723"/>
    </source>
</evidence>
<dbReference type="EMBL" id="WKRD01000004">
    <property type="protein sequence ID" value="MSC56979.1"/>
    <property type="molecule type" value="Genomic_DNA"/>
</dbReference>
<comment type="catalytic activity">
    <reaction evidence="10 11">
        <text>L-serine = pyruvate + NH4(+)</text>
        <dbReference type="Rhea" id="RHEA:19169"/>
        <dbReference type="ChEBI" id="CHEBI:15361"/>
        <dbReference type="ChEBI" id="CHEBI:28938"/>
        <dbReference type="ChEBI" id="CHEBI:33384"/>
        <dbReference type="EC" id="4.3.1.17"/>
    </reaction>
</comment>
<keyword evidence="6 11" id="KW-0479">Metal-binding</keyword>
<evidence type="ECO:0000313" key="18">
    <source>
        <dbReference type="Proteomes" id="UP000481964"/>
    </source>
</evidence>
<organism evidence="15 16">
    <name type="scientific">Lachnospira eligens</name>
    <dbReference type="NCBI Taxonomy" id="39485"/>
    <lineage>
        <taxon>Bacteria</taxon>
        <taxon>Bacillati</taxon>
        <taxon>Bacillota</taxon>
        <taxon>Clostridia</taxon>
        <taxon>Lachnospirales</taxon>
        <taxon>Lachnospiraceae</taxon>
        <taxon>Lachnospira</taxon>
    </lineage>
</organism>
<evidence type="ECO:0000313" key="15">
    <source>
        <dbReference type="EMBL" id="RHD10454.1"/>
    </source>
</evidence>
<evidence type="ECO:0000256" key="10">
    <source>
        <dbReference type="ARBA" id="ARBA00049406"/>
    </source>
</evidence>
<evidence type="ECO:0000256" key="4">
    <source>
        <dbReference type="ARBA" id="ARBA00022432"/>
    </source>
</evidence>
<evidence type="ECO:0000313" key="17">
    <source>
        <dbReference type="Proteomes" id="UP000285844"/>
    </source>
</evidence>
<comment type="caution">
    <text evidence="15">The sequence shown here is derived from an EMBL/GenBank/DDBJ whole genome shotgun (WGS) entry which is preliminary data.</text>
</comment>
<keyword evidence="7 11" id="KW-0408">Iron</keyword>
<dbReference type="NCBIfam" id="TIGR00718">
    <property type="entry name" value="sda_alpha"/>
    <property type="match status" value="1"/>
</dbReference>
<gene>
    <name evidence="15" type="primary">sdaAA</name>
    <name evidence="15" type="ORF">DW811_02055</name>
    <name evidence="14" type="ORF">DW858_00865</name>
    <name evidence="13" type="ORF">GKE48_05840</name>
</gene>
<evidence type="ECO:0000256" key="7">
    <source>
        <dbReference type="ARBA" id="ARBA00023004"/>
    </source>
</evidence>
<dbReference type="InterPro" id="IPR004642">
    <property type="entry name" value="Ser_deHydtase_asu"/>
</dbReference>
<dbReference type="EMBL" id="QSIS01000002">
    <property type="protein sequence ID" value="RHD10454.1"/>
    <property type="molecule type" value="Genomic_DNA"/>
</dbReference>
<evidence type="ECO:0000313" key="16">
    <source>
        <dbReference type="Proteomes" id="UP000284794"/>
    </source>
</evidence>
<keyword evidence="8 11" id="KW-0411">Iron-sulfur</keyword>
<evidence type="ECO:0000256" key="8">
    <source>
        <dbReference type="ARBA" id="ARBA00023014"/>
    </source>
</evidence>
<keyword evidence="4 11" id="KW-0312">Gluconeogenesis</keyword>
<dbReference type="Proteomes" id="UP000284794">
    <property type="component" value="Unassembled WGS sequence"/>
</dbReference>
<reference evidence="13 18" key="2">
    <citation type="journal article" date="2019" name="Nat. Med.">
        <title>A library of human gut bacterial isolates paired with longitudinal multiomics data enables mechanistic microbiome research.</title>
        <authorList>
            <person name="Poyet M."/>
            <person name="Groussin M."/>
            <person name="Gibbons S.M."/>
            <person name="Avila-Pacheco J."/>
            <person name="Jiang X."/>
            <person name="Kearney S.M."/>
            <person name="Perrotta A.R."/>
            <person name="Berdy B."/>
            <person name="Zhao S."/>
            <person name="Lieberman T.D."/>
            <person name="Swanson P.K."/>
            <person name="Smith M."/>
            <person name="Roesemann S."/>
            <person name="Alexander J.E."/>
            <person name="Rich S.A."/>
            <person name="Livny J."/>
            <person name="Vlamakis H."/>
            <person name="Clish C."/>
            <person name="Bullock K."/>
            <person name="Deik A."/>
            <person name="Scott J."/>
            <person name="Pierce K.A."/>
            <person name="Xavier R.J."/>
            <person name="Alm E.J."/>
        </authorList>
    </citation>
    <scope>NUCLEOTIDE SEQUENCE [LARGE SCALE GENOMIC DNA]</scope>
    <source>
        <strain evidence="13 18">BIOML-A1</strain>
    </source>
</reference>
<dbReference type="InterPro" id="IPR051318">
    <property type="entry name" value="Fe-S_L-Ser"/>
</dbReference>
<evidence type="ECO:0000256" key="5">
    <source>
        <dbReference type="ARBA" id="ARBA00022485"/>
    </source>
</evidence>
<evidence type="ECO:0000313" key="13">
    <source>
        <dbReference type="EMBL" id="MSC56979.1"/>
    </source>
</evidence>
<dbReference type="Proteomes" id="UP000285844">
    <property type="component" value="Unassembled WGS sequence"/>
</dbReference>
<dbReference type="AlphaFoldDB" id="A0A414DHW4"/>
<comment type="similarity">
    <text evidence="3 11">Belongs to the iron-sulfur dependent L-serine dehydratase family.</text>
</comment>
<name>A0A414DHW4_9FIRM</name>
<reference evidence="16 17" key="1">
    <citation type="submission" date="2018-08" db="EMBL/GenBank/DDBJ databases">
        <title>A genome reference for cultivated species of the human gut microbiota.</title>
        <authorList>
            <person name="Zou Y."/>
            <person name="Xue W."/>
            <person name="Luo G."/>
        </authorList>
    </citation>
    <scope>NUCLEOTIDE SEQUENCE [LARGE SCALE GENOMIC DNA]</scope>
    <source>
        <strain evidence="15 16">AM32-2AC</strain>
        <strain evidence="14 17">AM37-3BH</strain>
    </source>
</reference>
<comment type="pathway">
    <text evidence="2">Carbohydrate biosynthesis; gluconeogenesis.</text>
</comment>
<dbReference type="GO" id="GO:0003941">
    <property type="term" value="F:L-serine ammonia-lyase activity"/>
    <property type="evidence" value="ECO:0007669"/>
    <property type="project" value="UniProtKB-UniRule"/>
</dbReference>
<evidence type="ECO:0000256" key="1">
    <source>
        <dbReference type="ARBA" id="ARBA00001966"/>
    </source>
</evidence>
<sequence>MKNGGFMAEYHSISDLVKLSINNKQELWQVVLTGQAHDKLMSERDVFAQMKKMYQAMKSADEQYDQQLRSPSKMAGGDGYKMRIYNESGRNICGDFIGVVMEKALKMGESNACMKRIVAAPTAGSCGVIPAVLLSYEKCFGVTEDECVKALLIAAGIGAVIAENASIAGAAGGCQAEIGSASAMAAAGLAYMQGADSEGCANALALALKSMLGLTCDPVCGLVEVPCIKRNVSGAVNAITAAQMTMAGIKSVIPADEVIDSMRRIGNDMPVCLKETGEGGLAITPTAKVYKQKLNNIDN</sequence>
<evidence type="ECO:0000256" key="9">
    <source>
        <dbReference type="ARBA" id="ARBA00023239"/>
    </source>
</evidence>
<dbReference type="Proteomes" id="UP000481964">
    <property type="component" value="Unassembled WGS sequence"/>
</dbReference>
<evidence type="ECO:0000256" key="3">
    <source>
        <dbReference type="ARBA" id="ARBA00008636"/>
    </source>
</evidence>
<dbReference type="Pfam" id="PF03313">
    <property type="entry name" value="SDH_alpha"/>
    <property type="match status" value="1"/>
</dbReference>
<dbReference type="InterPro" id="IPR005130">
    <property type="entry name" value="Ser_deHydtase-like_asu"/>
</dbReference>
<evidence type="ECO:0000313" key="14">
    <source>
        <dbReference type="EMBL" id="RHC15425.1"/>
    </source>
</evidence>
<feature type="domain" description="Serine dehydratase-like alpha subunit" evidence="12">
    <location>
        <begin position="24"/>
        <end position="282"/>
    </location>
</feature>
<evidence type="ECO:0000256" key="2">
    <source>
        <dbReference type="ARBA" id="ARBA00004742"/>
    </source>
</evidence>
<proteinExistence type="inferred from homology"/>